<evidence type="ECO:0000313" key="2">
    <source>
        <dbReference type="Proteomes" id="UP001597120"/>
    </source>
</evidence>
<sequence>MAAYKLIALDMDGTFLTEEKTISEENRKWVNQAIEAGVTVMFSTGRGVQNISPYVEDLGLTSPMVAVNGGEVWKSPQELLSRTPLQTSWVQQLHQMALEYDVWYWGYTVGGLYNKDKWTSDLESEQWLKFGLFTEDHVKLAEIRSKLEEWGNLEITNSHVSNLELNPRGISKASGIREVCGLLGVKMEEVIAMGDSLNDLEMIRQVGLGIAMENAQEELKREADAVTASNEEDGVAKAIQKYIFGL</sequence>
<dbReference type="PANTHER" id="PTHR10000:SF55">
    <property type="entry name" value="5-AMINO-6-(5-PHOSPHO-D-RIBITYLAMINO)URACIL PHOSPHATASE YCSE"/>
    <property type="match status" value="1"/>
</dbReference>
<dbReference type="PROSITE" id="PS01229">
    <property type="entry name" value="COF_2"/>
    <property type="match status" value="1"/>
</dbReference>
<reference evidence="2" key="1">
    <citation type="journal article" date="2019" name="Int. J. Syst. Evol. Microbiol.">
        <title>The Global Catalogue of Microorganisms (GCM) 10K type strain sequencing project: providing services to taxonomists for standard genome sequencing and annotation.</title>
        <authorList>
            <consortium name="The Broad Institute Genomics Platform"/>
            <consortium name="The Broad Institute Genome Sequencing Center for Infectious Disease"/>
            <person name="Wu L."/>
            <person name="Ma J."/>
        </authorList>
    </citation>
    <scope>NUCLEOTIDE SEQUENCE [LARGE SCALE GENOMIC DNA]</scope>
    <source>
        <strain evidence="2">CCUG 57263</strain>
    </source>
</reference>
<proteinExistence type="predicted"/>
<dbReference type="SFLD" id="SFLDG01140">
    <property type="entry name" value="C2.B:_Phosphomannomutase_and_P"/>
    <property type="match status" value="1"/>
</dbReference>
<dbReference type="SFLD" id="SFLDS00003">
    <property type="entry name" value="Haloacid_Dehalogenase"/>
    <property type="match status" value="1"/>
</dbReference>
<gene>
    <name evidence="1" type="ORF">ACFQ03_02835</name>
</gene>
<keyword evidence="2" id="KW-1185">Reference proteome</keyword>
<dbReference type="EMBL" id="JBHTIU010000008">
    <property type="protein sequence ID" value="MFD0868071.1"/>
    <property type="molecule type" value="Genomic_DNA"/>
</dbReference>
<dbReference type="InterPro" id="IPR036412">
    <property type="entry name" value="HAD-like_sf"/>
</dbReference>
<evidence type="ECO:0000313" key="1">
    <source>
        <dbReference type="EMBL" id="MFD0868071.1"/>
    </source>
</evidence>
<dbReference type="Proteomes" id="UP001597120">
    <property type="component" value="Unassembled WGS sequence"/>
</dbReference>
<comment type="caution">
    <text evidence="1">The sequence shown here is derived from an EMBL/GenBank/DDBJ whole genome shotgun (WGS) entry which is preliminary data.</text>
</comment>
<dbReference type="InterPro" id="IPR023214">
    <property type="entry name" value="HAD_sf"/>
</dbReference>
<organism evidence="1 2">
    <name type="scientific">Paenibacillus residui</name>
    <dbReference type="NCBI Taxonomy" id="629724"/>
    <lineage>
        <taxon>Bacteria</taxon>
        <taxon>Bacillati</taxon>
        <taxon>Bacillota</taxon>
        <taxon>Bacilli</taxon>
        <taxon>Bacillales</taxon>
        <taxon>Paenibacillaceae</taxon>
        <taxon>Paenibacillus</taxon>
    </lineage>
</organism>
<dbReference type="Gene3D" id="3.30.1240.10">
    <property type="match status" value="1"/>
</dbReference>
<dbReference type="GO" id="GO:0016787">
    <property type="term" value="F:hydrolase activity"/>
    <property type="evidence" value="ECO:0007669"/>
    <property type="project" value="UniProtKB-KW"/>
</dbReference>
<dbReference type="InterPro" id="IPR006379">
    <property type="entry name" value="HAD-SF_hydro_IIB"/>
</dbReference>
<dbReference type="PANTHER" id="PTHR10000">
    <property type="entry name" value="PHOSPHOSERINE PHOSPHATASE"/>
    <property type="match status" value="1"/>
</dbReference>
<dbReference type="Gene3D" id="3.40.50.1000">
    <property type="entry name" value="HAD superfamily/HAD-like"/>
    <property type="match status" value="1"/>
</dbReference>
<keyword evidence="1" id="KW-0378">Hydrolase</keyword>
<accession>A0ABW3D6C2</accession>
<dbReference type="NCBIfam" id="TIGR01484">
    <property type="entry name" value="HAD-SF-IIB"/>
    <property type="match status" value="1"/>
</dbReference>
<dbReference type="RefSeq" id="WP_144932344.1">
    <property type="nucleotide sequence ID" value="NZ_JBHTIU010000008.1"/>
</dbReference>
<dbReference type="EC" id="3.1.3.-" evidence="1"/>
<dbReference type="CDD" id="cd07516">
    <property type="entry name" value="HAD_Pase"/>
    <property type="match status" value="1"/>
</dbReference>
<protein>
    <submittedName>
        <fullName evidence="1">HAD family hydrolase</fullName>
        <ecNumber evidence="1">3.1.3.-</ecNumber>
    </submittedName>
</protein>
<dbReference type="SUPFAM" id="SSF56784">
    <property type="entry name" value="HAD-like"/>
    <property type="match status" value="1"/>
</dbReference>
<dbReference type="Pfam" id="PF08282">
    <property type="entry name" value="Hydrolase_3"/>
    <property type="match status" value="1"/>
</dbReference>
<name>A0ABW3D6C2_9BACL</name>